<dbReference type="RefSeq" id="YP_009119373.1">
    <property type="nucleotide sequence ID" value="NC_026440.1"/>
</dbReference>
<accession>A0A0B5IWQ7</accession>
<organism evidence="1 2">
    <name type="scientific">Pandoravirus inopinatum</name>
    <dbReference type="NCBI Taxonomy" id="1605721"/>
    <lineage>
        <taxon>Viruses</taxon>
        <taxon>Pandoravirus</taxon>
    </lineage>
</organism>
<dbReference type="Proteomes" id="UP000202511">
    <property type="component" value="Segment"/>
</dbReference>
<proteinExistence type="predicted"/>
<protein>
    <submittedName>
        <fullName evidence="1">Uncharacterized protein</fullName>
    </submittedName>
</protein>
<evidence type="ECO:0000313" key="2">
    <source>
        <dbReference type="Proteomes" id="UP000202511"/>
    </source>
</evidence>
<reference evidence="1 2" key="1">
    <citation type="journal article" date="2015" name="Parasitol. Res.">
        <title>Viruses in close associations with free-living amoebae.</title>
        <authorList>
            <person name="Scheid P."/>
        </authorList>
    </citation>
    <scope>NUCLEOTIDE SEQUENCE [LARGE SCALE GENOMIC DNA]</scope>
    <source>
        <strain evidence="1">KlaHel</strain>
    </source>
</reference>
<evidence type="ECO:0000313" key="1">
    <source>
        <dbReference type="EMBL" id="AJF97138.1"/>
    </source>
</evidence>
<dbReference type="GeneID" id="23462055"/>
<dbReference type="KEGG" id="vg:23462055"/>
<sequence length="146" mass="16045">MTIGTSIGTLSLSCSPSMAIRGRLARARTLRVRGWPRRWPSASPTAKTDGTLKCACAWRYRRIRPNTARLPCGSHIGSTSTSLPLSATLYAPLGPAVVSDPHLFFVVSFCSPSFLHLRVHFLNLFFCHDAVMRNATPEPSSIPFCR</sequence>
<name>A0A0B5IWQ7_9VIRU</name>
<dbReference type="EMBL" id="KP136319">
    <property type="protein sequence ID" value="AJF97138.1"/>
    <property type="molecule type" value="Genomic_DNA"/>
</dbReference>